<evidence type="ECO:0000256" key="4">
    <source>
        <dbReference type="ARBA" id="ARBA00022556"/>
    </source>
</evidence>
<reference evidence="9 10" key="1">
    <citation type="journal article" date="2022" name="bioRxiv">
        <title>Ecology and evolution of chlamydial symbionts of arthropods.</title>
        <authorList>
            <person name="Halter T."/>
            <person name="Koestlbacher S."/>
            <person name="Collingro A."/>
            <person name="Sixt B.S."/>
            <person name="Toenshoff E.R."/>
            <person name="Hendrickx F."/>
            <person name="Kostanjsek R."/>
            <person name="Horn M."/>
        </authorList>
    </citation>
    <scope>NUCLEOTIDE SEQUENCE [LARGE SCALE GENOMIC DNA]</scope>
    <source>
        <strain evidence="9">W744xW776</strain>
    </source>
</reference>
<evidence type="ECO:0000256" key="2">
    <source>
        <dbReference type="ARBA" id="ARBA00022490"/>
    </source>
</evidence>
<evidence type="ECO:0000256" key="3">
    <source>
        <dbReference type="ARBA" id="ARBA00022516"/>
    </source>
</evidence>
<dbReference type="EC" id="4.2.1.59" evidence="8"/>
<dbReference type="PANTHER" id="PTHR30272:SF1">
    <property type="entry name" value="3-HYDROXYACYL-[ACYL-CARRIER-PROTEIN] DEHYDRATASE"/>
    <property type="match status" value="1"/>
</dbReference>
<keyword evidence="5 8" id="KW-0443">Lipid metabolism</keyword>
<dbReference type="Pfam" id="PF07977">
    <property type="entry name" value="FabA"/>
    <property type="match status" value="1"/>
</dbReference>
<protein>
    <recommendedName>
        <fullName evidence="8">3-hydroxyacyl-[acyl-carrier-protein] dehydratase FabZ</fullName>
        <ecNumber evidence="8">4.2.1.59</ecNumber>
    </recommendedName>
    <alternativeName>
        <fullName evidence="8">(3R)-hydroxymyristoyl-[acyl-carrier-protein] dehydratase</fullName>
        <shortName evidence="8">(3R)-hydroxymyristoyl-ACP dehydrase</shortName>
    </alternativeName>
    <alternativeName>
        <fullName evidence="8">Beta-hydroxyacyl-ACP dehydratase</fullName>
    </alternativeName>
</protein>
<evidence type="ECO:0000313" key="10">
    <source>
        <dbReference type="Proteomes" id="UP000826014"/>
    </source>
</evidence>
<dbReference type="InterPro" id="IPR029069">
    <property type="entry name" value="HotDog_dom_sf"/>
</dbReference>
<dbReference type="PANTHER" id="PTHR30272">
    <property type="entry name" value="3-HYDROXYACYL-[ACYL-CARRIER-PROTEIN] DEHYDRATASE"/>
    <property type="match status" value="1"/>
</dbReference>
<dbReference type="EMBL" id="CP075587">
    <property type="protein sequence ID" value="QYF48284.1"/>
    <property type="molecule type" value="Genomic_DNA"/>
</dbReference>
<proteinExistence type="inferred from homology"/>
<gene>
    <name evidence="8" type="primary">fabZ</name>
    <name evidence="9" type="ORF">RHABOEDO_000412</name>
</gene>
<dbReference type="SUPFAM" id="SSF54637">
    <property type="entry name" value="Thioesterase/thiol ester dehydrase-isomerase"/>
    <property type="match status" value="1"/>
</dbReference>
<keyword evidence="4 8" id="KW-0441">Lipid A biosynthesis</keyword>
<dbReference type="NCBIfam" id="NF000582">
    <property type="entry name" value="PRK00006.1"/>
    <property type="match status" value="1"/>
</dbReference>
<dbReference type="Gene3D" id="3.10.129.10">
    <property type="entry name" value="Hotdog Thioesterase"/>
    <property type="match status" value="1"/>
</dbReference>
<comment type="similarity">
    <text evidence="8">Belongs to the thioester dehydratase family. FabZ subfamily.</text>
</comment>
<keyword evidence="6 8" id="KW-0456">Lyase</keyword>
<evidence type="ECO:0000256" key="5">
    <source>
        <dbReference type="ARBA" id="ARBA00023098"/>
    </source>
</evidence>
<keyword evidence="3 8" id="KW-0444">Lipid biosynthesis</keyword>
<keyword evidence="10" id="KW-1185">Reference proteome</keyword>
<sequence length="155" mass="17082">MSEALSEQNIVLNIKEIAKILPHRYPFLLVDKIIHLSLDENRIVGQKSVTFNEHFFQGHFPDAPIMPGVLVLEALAQTGGILIYKKGFHAKTAVLLNIQDAKFRKPVVPGDMLRLEVSMLHLSGSGGKISACAIVNEKVVTEAKIGFALLDKDQL</sequence>
<accession>A0ABX8UZ93</accession>
<comment type="function">
    <text evidence="7 8">Involved in unsaturated fatty acids biosynthesis. Catalyzes the dehydration of short chain beta-hydroxyacyl-ACPs and long chain saturated and unsaturated beta-hydroxyacyl-ACPs.</text>
</comment>
<dbReference type="GO" id="GO:0019171">
    <property type="term" value="F:(3R)-hydroxyacyl-[acyl-carrier-protein] dehydratase activity"/>
    <property type="evidence" value="ECO:0007669"/>
    <property type="project" value="UniProtKB-EC"/>
</dbReference>
<evidence type="ECO:0000256" key="6">
    <source>
        <dbReference type="ARBA" id="ARBA00023239"/>
    </source>
</evidence>
<name>A0ABX8UZ93_9BACT</name>
<dbReference type="CDD" id="cd01288">
    <property type="entry name" value="FabZ"/>
    <property type="match status" value="1"/>
</dbReference>
<dbReference type="InterPro" id="IPR013114">
    <property type="entry name" value="FabA_FabZ"/>
</dbReference>
<feature type="active site" evidence="8">
    <location>
        <position position="59"/>
    </location>
</feature>
<evidence type="ECO:0000256" key="7">
    <source>
        <dbReference type="ARBA" id="ARBA00025049"/>
    </source>
</evidence>
<dbReference type="RefSeq" id="WP_215217495.1">
    <property type="nucleotide sequence ID" value="NZ_CP075587.1"/>
</dbReference>
<comment type="subcellular location">
    <subcellularLocation>
        <location evidence="1 8">Cytoplasm</location>
    </subcellularLocation>
</comment>
<comment type="catalytic activity">
    <reaction evidence="8">
        <text>a (3R)-hydroxyacyl-[ACP] = a (2E)-enoyl-[ACP] + H2O</text>
        <dbReference type="Rhea" id="RHEA:13097"/>
        <dbReference type="Rhea" id="RHEA-COMP:9925"/>
        <dbReference type="Rhea" id="RHEA-COMP:9945"/>
        <dbReference type="ChEBI" id="CHEBI:15377"/>
        <dbReference type="ChEBI" id="CHEBI:78784"/>
        <dbReference type="ChEBI" id="CHEBI:78827"/>
        <dbReference type="EC" id="4.2.1.59"/>
    </reaction>
</comment>
<organism evidence="9 10">
    <name type="scientific">Candidatus Rhabdochlamydia oedothoracis</name>
    <dbReference type="NCBI Taxonomy" id="2720720"/>
    <lineage>
        <taxon>Bacteria</taxon>
        <taxon>Pseudomonadati</taxon>
        <taxon>Chlamydiota</taxon>
        <taxon>Chlamydiia</taxon>
        <taxon>Parachlamydiales</taxon>
        <taxon>Candidatus Rhabdochlamydiaceae</taxon>
        <taxon>Candidatus Rhabdochlamydia</taxon>
    </lineage>
</organism>
<dbReference type="NCBIfam" id="TIGR01750">
    <property type="entry name" value="fabZ"/>
    <property type="match status" value="1"/>
</dbReference>
<dbReference type="InterPro" id="IPR010084">
    <property type="entry name" value="FabZ"/>
</dbReference>
<evidence type="ECO:0000256" key="1">
    <source>
        <dbReference type="ARBA" id="ARBA00004496"/>
    </source>
</evidence>
<evidence type="ECO:0000256" key="8">
    <source>
        <dbReference type="HAMAP-Rule" id="MF_00406"/>
    </source>
</evidence>
<dbReference type="HAMAP" id="MF_00406">
    <property type="entry name" value="FabZ"/>
    <property type="match status" value="1"/>
</dbReference>
<evidence type="ECO:0000313" key="9">
    <source>
        <dbReference type="EMBL" id="QYF48284.1"/>
    </source>
</evidence>
<keyword evidence="2 8" id="KW-0963">Cytoplasm</keyword>
<dbReference type="Proteomes" id="UP000826014">
    <property type="component" value="Chromosome"/>
</dbReference>